<name>A0ABQ8ZTN8_9ROSI</name>
<protein>
    <submittedName>
        <fullName evidence="1">Uncharacterized protein</fullName>
    </submittedName>
</protein>
<organism evidence="1 2">
    <name type="scientific">Salix suchowensis</name>
    <dbReference type="NCBI Taxonomy" id="1278906"/>
    <lineage>
        <taxon>Eukaryota</taxon>
        <taxon>Viridiplantae</taxon>
        <taxon>Streptophyta</taxon>
        <taxon>Embryophyta</taxon>
        <taxon>Tracheophyta</taxon>
        <taxon>Spermatophyta</taxon>
        <taxon>Magnoliopsida</taxon>
        <taxon>eudicotyledons</taxon>
        <taxon>Gunneridae</taxon>
        <taxon>Pentapetalae</taxon>
        <taxon>rosids</taxon>
        <taxon>fabids</taxon>
        <taxon>Malpighiales</taxon>
        <taxon>Salicaceae</taxon>
        <taxon>Saliceae</taxon>
        <taxon>Salix</taxon>
    </lineage>
</organism>
<keyword evidence="2" id="KW-1185">Reference proteome</keyword>
<reference evidence="1" key="1">
    <citation type="submission" date="2022-10" db="EMBL/GenBank/DDBJ databases">
        <authorList>
            <person name="Hyden B.L."/>
            <person name="Feng K."/>
            <person name="Yates T."/>
            <person name="Jawdy S."/>
            <person name="Smart L.B."/>
            <person name="Muchero W."/>
        </authorList>
    </citation>
    <scope>NUCLEOTIDE SEQUENCE</scope>
    <source>
        <tissue evidence="1">Shoot tip</tissue>
    </source>
</reference>
<comment type="caution">
    <text evidence="1">The sequence shown here is derived from an EMBL/GenBank/DDBJ whole genome shotgun (WGS) entry which is preliminary data.</text>
</comment>
<evidence type="ECO:0000313" key="2">
    <source>
        <dbReference type="Proteomes" id="UP001141253"/>
    </source>
</evidence>
<accession>A0ABQ8ZTN8</accession>
<gene>
    <name evidence="1" type="ORF">OIU77_013325</name>
</gene>
<proteinExistence type="predicted"/>
<dbReference type="EMBL" id="JAPFFI010000024">
    <property type="protein sequence ID" value="KAJ6311544.1"/>
    <property type="molecule type" value="Genomic_DNA"/>
</dbReference>
<sequence>MQTLVLILRQEALQESSKNLKRRLNRTSPFKPAPSLVTKTRLSLQFNPATNHSSLEKK</sequence>
<reference evidence="1" key="2">
    <citation type="journal article" date="2023" name="Int. J. Mol. Sci.">
        <title>De Novo Assembly and Annotation of 11 Diverse Shrub Willow (Salix) Genomes Reveals Novel Gene Organization in Sex-Linked Regions.</title>
        <authorList>
            <person name="Hyden B."/>
            <person name="Feng K."/>
            <person name="Yates T.B."/>
            <person name="Jawdy S."/>
            <person name="Cereghino C."/>
            <person name="Smart L.B."/>
            <person name="Muchero W."/>
        </authorList>
    </citation>
    <scope>NUCLEOTIDE SEQUENCE</scope>
    <source>
        <tissue evidence="1">Shoot tip</tissue>
    </source>
</reference>
<dbReference type="Proteomes" id="UP001141253">
    <property type="component" value="Chromosome 10"/>
</dbReference>
<evidence type="ECO:0000313" key="1">
    <source>
        <dbReference type="EMBL" id="KAJ6311544.1"/>
    </source>
</evidence>